<evidence type="ECO:0000256" key="4">
    <source>
        <dbReference type="ARBA" id="ARBA00022475"/>
    </source>
</evidence>
<evidence type="ECO:0000256" key="6">
    <source>
        <dbReference type="ARBA" id="ARBA00022989"/>
    </source>
</evidence>
<dbReference type="InterPro" id="IPR036721">
    <property type="entry name" value="RCK_C_sf"/>
</dbReference>
<evidence type="ECO:0000313" key="11">
    <source>
        <dbReference type="EMBL" id="WXX24553.1"/>
    </source>
</evidence>
<organism evidence="11 12">
    <name type="scientific">Psychrobacter raelei</name>
    <dbReference type="NCBI Taxonomy" id="2565531"/>
    <lineage>
        <taxon>Bacteria</taxon>
        <taxon>Pseudomonadati</taxon>
        <taxon>Pseudomonadota</taxon>
        <taxon>Gammaproteobacteria</taxon>
        <taxon>Moraxellales</taxon>
        <taxon>Moraxellaceae</taxon>
        <taxon>Psychrobacter</taxon>
    </lineage>
</organism>
<evidence type="ECO:0000256" key="5">
    <source>
        <dbReference type="ARBA" id="ARBA00022692"/>
    </source>
</evidence>
<dbReference type="Gene3D" id="3.30.70.1450">
    <property type="entry name" value="Regulator of K+ conductance, C-terminal domain"/>
    <property type="match status" value="1"/>
</dbReference>
<dbReference type="Pfam" id="PF00999">
    <property type="entry name" value="Na_H_Exchanger"/>
    <property type="match status" value="1"/>
</dbReference>
<feature type="domain" description="Cation/H+ exchanger transmembrane" evidence="10">
    <location>
        <begin position="16"/>
        <end position="386"/>
    </location>
</feature>
<dbReference type="EMBL" id="CP093310">
    <property type="protein sequence ID" value="WXX24553.1"/>
    <property type="molecule type" value="Genomic_DNA"/>
</dbReference>
<evidence type="ECO:0000256" key="3">
    <source>
        <dbReference type="ARBA" id="ARBA00022449"/>
    </source>
</evidence>
<protein>
    <submittedName>
        <fullName evidence="11">Potassium/proton antiporter</fullName>
    </submittedName>
</protein>
<evidence type="ECO:0000256" key="8">
    <source>
        <dbReference type="ARBA" id="ARBA00023136"/>
    </source>
</evidence>
<keyword evidence="4" id="KW-1003">Cell membrane</keyword>
<evidence type="ECO:0000256" key="7">
    <source>
        <dbReference type="ARBA" id="ARBA00023065"/>
    </source>
</evidence>
<keyword evidence="3" id="KW-0050">Antiport</keyword>
<feature type="transmembrane region" description="Helical" evidence="9">
    <location>
        <begin position="241"/>
        <end position="261"/>
    </location>
</feature>
<keyword evidence="12" id="KW-1185">Reference proteome</keyword>
<proteinExistence type="predicted"/>
<dbReference type="GO" id="GO:0006813">
    <property type="term" value="P:potassium ion transport"/>
    <property type="evidence" value="ECO:0007669"/>
    <property type="project" value="InterPro"/>
</dbReference>
<dbReference type="KEGG" id="prae:MN210_04480"/>
<comment type="subcellular location">
    <subcellularLocation>
        <location evidence="1">Cell membrane</location>
        <topology evidence="1">Multi-pass membrane protein</topology>
    </subcellularLocation>
</comment>
<dbReference type="AlphaFoldDB" id="A0AAU6PWC8"/>
<feature type="transmembrane region" description="Helical" evidence="9">
    <location>
        <begin position="216"/>
        <end position="235"/>
    </location>
</feature>
<feature type="transmembrane region" description="Helical" evidence="9">
    <location>
        <begin position="273"/>
        <end position="292"/>
    </location>
</feature>
<dbReference type="Gene3D" id="1.20.1530.20">
    <property type="match status" value="1"/>
</dbReference>
<dbReference type="InterPro" id="IPR006153">
    <property type="entry name" value="Cation/H_exchanger_TM"/>
</dbReference>
<feature type="transmembrane region" description="Helical" evidence="9">
    <location>
        <begin position="183"/>
        <end position="209"/>
    </location>
</feature>
<feature type="transmembrane region" description="Helical" evidence="9">
    <location>
        <begin position="90"/>
        <end position="113"/>
    </location>
</feature>
<dbReference type="NCBIfam" id="NF003714">
    <property type="entry name" value="PRK05326.1-1"/>
    <property type="match status" value="1"/>
</dbReference>
<feature type="transmembrane region" description="Helical" evidence="9">
    <location>
        <begin position="57"/>
        <end position="78"/>
    </location>
</feature>
<keyword evidence="6 9" id="KW-1133">Transmembrane helix</keyword>
<dbReference type="NCBIfam" id="NF003716">
    <property type="entry name" value="PRK05326.1-3"/>
    <property type="match status" value="1"/>
</dbReference>
<sequence>METLNIVYLVSAILIFSSIMASTLSARLGLPLLLLFLLVGMLAGEEGILGIEFSQYAIANFVGQAALACILLDGGLRTSFKSFRVGLKPAVVLATWGVFATVLVLGLFVTWLLDVDWRIGLLMAAIVGSTDAAAVFSLLRNGGVKLNDRVQATLELESGANDPFAILLVTGLIALNVDQNSQTLLGFVSLLAQQLGFGMLMGLLFGYLLSKMLPKLHLAVGMYAILIMSAGLAVFAATNLIGGSGFLAVYLAGILVGNNKVRATEHVLRVMDSFAWLSQAVLFVVLGLLVTPSNVLNVWHYSVAIAAFMILIARPIAVFSSIKPFGFKNREIGFISWVGLRGAVPITLAILPVMAGLPDAFLLFDIAFGVVILSLVLQGTTIPFMANLFKVRVPSNAEPDEEMEIWVSEQASITLYEFEVKPGAFAMGRHPLDISSSISEDEIAIFALIRNEKIVIVDQDTRLKYGDRVWYGLRGNHAAKIARIYNDIKLDRRSVEDFYGDWMISPNVRLGDLPFFDESVSSTPPNTKVTYDKEGSPVNMWQQTVAEFIKANLNTAPVPGDTVQINEEWSLIIKDIDDKGTLRTIGLKHY</sequence>
<dbReference type="GO" id="GO:0015297">
    <property type="term" value="F:antiporter activity"/>
    <property type="evidence" value="ECO:0007669"/>
    <property type="project" value="UniProtKB-KW"/>
</dbReference>
<evidence type="ECO:0000259" key="10">
    <source>
        <dbReference type="Pfam" id="PF00999"/>
    </source>
</evidence>
<dbReference type="GO" id="GO:0005886">
    <property type="term" value="C:plasma membrane"/>
    <property type="evidence" value="ECO:0007669"/>
    <property type="project" value="UniProtKB-SubCell"/>
</dbReference>
<feature type="transmembrane region" description="Helical" evidence="9">
    <location>
        <begin position="361"/>
        <end position="386"/>
    </location>
</feature>
<feature type="transmembrane region" description="Helical" evidence="9">
    <location>
        <begin position="334"/>
        <end position="355"/>
    </location>
</feature>
<keyword evidence="5 9" id="KW-0812">Transmembrane</keyword>
<dbReference type="RefSeq" id="WP_338412571.1">
    <property type="nucleotide sequence ID" value="NZ_CP093310.2"/>
</dbReference>
<evidence type="ECO:0000256" key="2">
    <source>
        <dbReference type="ARBA" id="ARBA00022448"/>
    </source>
</evidence>
<keyword evidence="8 9" id="KW-0472">Membrane</keyword>
<keyword evidence="2" id="KW-0813">Transport</keyword>
<dbReference type="PANTHER" id="PTHR32507">
    <property type="entry name" value="NA(+)/H(+) ANTIPORTER 1"/>
    <property type="match status" value="1"/>
</dbReference>
<evidence type="ECO:0000313" key="12">
    <source>
        <dbReference type="Proteomes" id="UP000829560"/>
    </source>
</evidence>
<evidence type="ECO:0000256" key="9">
    <source>
        <dbReference type="SAM" id="Phobius"/>
    </source>
</evidence>
<feature type="transmembrane region" description="Helical" evidence="9">
    <location>
        <begin position="119"/>
        <end position="139"/>
    </location>
</feature>
<reference evidence="11" key="1">
    <citation type="submission" date="2024-03" db="EMBL/GenBank/DDBJ databases">
        <title>Psychrobacter raelis sp. nov. isolated from a dog with peritonitis.</title>
        <authorList>
            <person name="Schiavone A."/>
            <person name="Manzulli V."/>
            <person name="Camarda A."/>
            <person name="Cafiero M.A."/>
            <person name="Vasco I."/>
            <person name="Marino L."/>
            <person name="Pennuzzi G."/>
            <person name="Serrecchia L."/>
            <person name="Galante D."/>
            <person name="Pugliese N."/>
        </authorList>
    </citation>
    <scope>NUCLEOTIDE SEQUENCE</scope>
    <source>
        <strain evidence="11">PraFG1</strain>
    </source>
</reference>
<dbReference type="InterPro" id="IPR038770">
    <property type="entry name" value="Na+/solute_symporter_sf"/>
</dbReference>
<accession>A0AAU6PWC8</accession>
<dbReference type="GO" id="GO:1902600">
    <property type="term" value="P:proton transmembrane transport"/>
    <property type="evidence" value="ECO:0007669"/>
    <property type="project" value="InterPro"/>
</dbReference>
<dbReference type="NCBIfam" id="NF003715">
    <property type="entry name" value="PRK05326.1-2"/>
    <property type="match status" value="1"/>
</dbReference>
<name>A0AAU6PWC8_9GAMM</name>
<feature type="transmembrane region" description="Helical" evidence="9">
    <location>
        <begin position="298"/>
        <end position="322"/>
    </location>
</feature>
<gene>
    <name evidence="11" type="ORF">MN210_04480</name>
</gene>
<evidence type="ECO:0000256" key="1">
    <source>
        <dbReference type="ARBA" id="ARBA00004651"/>
    </source>
</evidence>
<dbReference type="Proteomes" id="UP000829560">
    <property type="component" value="Chromosome"/>
</dbReference>
<feature type="transmembrane region" description="Helical" evidence="9">
    <location>
        <begin position="6"/>
        <end position="25"/>
    </location>
</feature>
<dbReference type="PANTHER" id="PTHR32507:SF7">
    <property type="entry name" value="K(+)_H(+) ANTIPORTER NHAP2"/>
    <property type="match status" value="1"/>
</dbReference>
<keyword evidence="7" id="KW-0406">Ion transport</keyword>